<feature type="region of interest" description="Disordered" evidence="1">
    <location>
        <begin position="558"/>
        <end position="626"/>
    </location>
</feature>
<accession>A0A1Y2E967</accession>
<keyword evidence="3" id="KW-1185">Reference proteome</keyword>
<dbReference type="InterPro" id="IPR052833">
    <property type="entry name" value="Telomeric_DNA-bd_trans-reg"/>
</dbReference>
<proteinExistence type="predicted"/>
<dbReference type="PANTHER" id="PTHR47807">
    <property type="entry name" value="PROTEIN TBF1"/>
    <property type="match status" value="1"/>
</dbReference>
<sequence length="851" mass="97728">MVTEVRQEVNYSKYLKISQSILDKCINALGVYTEEDLQIRKEILNSIGEIWAIFNETLPENFIEIFPPSVSSIIILVKLCTLIFNNTEREIDAQNKLEACKLLDKHVELLNPSHRERSINLSIELKTQTLIAGLMINEDINEIIEQIFTFNDIFNEKNSLRIEEIYIQNDLITLRKKFPFELFEIDFISYIIYFINNYSDIFPDQKKEQLGQIEWNHNASDEIKYRLKFGHPRKEVGKEDEVEDKEKDKNKKSNEKEQENNKSEPEEPQKKKRTRKRKVNDSEDSKVSKTKSKTRKAKSAKIVEEENETENSKSVEISASTNATTSTETSVSTGSEDKEELKTEESINEESTVEVVKQKRHTKKRWNETQEKFLEECIRDNNFVIDPKKFYAEHGPNGTKSHNLGEFTVNNIRDKCKSEKRKRIKMNMNLGVYEDSINNSFHIQMEIKNELVNNKRVPNCRRRRWTEEQLKCLEQCILESNGNIYPSLILNLHGPNGIQSNILGNQTRQSIHDKCKNEKWKRIQQGLPLGAFEKAAKKSISSIGNKWRNTKVLKEYVASSEGKRRKRNVDPYYKPEHHKRGKKRKSTTESTESENVNDSTANSSNVTSQSQDNGESSSTFVDPNYNINNPSFTEGFNGFNNSESSTSFIHVNETNQDINTSSNNFNGILTERNEVAFPFIPANTNSNNANGNNTDVYINANVNNTNFNNEKTENTNILSKQEFGNDNLFQFNEKETSNLIYSQNNNINIDQSSIPTITEAVSKSITTIPSAAETVETSIHTLSKETSDIKTKTEITKTVTETNFENKNDKNSSKNNINDINISPSKTVTDPEFLKSKPVEATVLFTKETSN</sequence>
<organism evidence="2 3">
    <name type="scientific">Neocallimastix californiae</name>
    <dbReference type="NCBI Taxonomy" id="1754190"/>
    <lineage>
        <taxon>Eukaryota</taxon>
        <taxon>Fungi</taxon>
        <taxon>Fungi incertae sedis</taxon>
        <taxon>Chytridiomycota</taxon>
        <taxon>Chytridiomycota incertae sedis</taxon>
        <taxon>Neocallimastigomycetes</taxon>
        <taxon>Neocallimastigales</taxon>
        <taxon>Neocallimastigaceae</taxon>
        <taxon>Neocallimastix</taxon>
    </lineage>
</organism>
<feature type="compositionally biased region" description="Low complexity" evidence="1">
    <location>
        <begin position="318"/>
        <end position="334"/>
    </location>
</feature>
<dbReference type="AlphaFoldDB" id="A0A1Y2E967"/>
<dbReference type="STRING" id="1754190.A0A1Y2E967"/>
<dbReference type="Proteomes" id="UP000193920">
    <property type="component" value="Unassembled WGS sequence"/>
</dbReference>
<gene>
    <name evidence="2" type="ORF">LY90DRAFT_667701</name>
</gene>
<reference evidence="2 3" key="1">
    <citation type="submission" date="2016-08" db="EMBL/GenBank/DDBJ databases">
        <title>A Parts List for Fungal Cellulosomes Revealed by Comparative Genomics.</title>
        <authorList>
            <consortium name="DOE Joint Genome Institute"/>
            <person name="Haitjema C.H."/>
            <person name="Gilmore S.P."/>
            <person name="Henske J.K."/>
            <person name="Solomon K.V."/>
            <person name="De Groot R."/>
            <person name="Kuo A."/>
            <person name="Mondo S.J."/>
            <person name="Salamov A.A."/>
            <person name="Labutti K."/>
            <person name="Zhao Z."/>
            <person name="Chiniquy J."/>
            <person name="Barry K."/>
            <person name="Brewer H.M."/>
            <person name="Purvine S.O."/>
            <person name="Wright A.T."/>
            <person name="Boxma B."/>
            <person name="Van Alen T."/>
            <person name="Hackstein J.H."/>
            <person name="Baker S.E."/>
            <person name="Grigoriev I.V."/>
            <person name="O'Malley M.A."/>
        </authorList>
    </citation>
    <scope>NUCLEOTIDE SEQUENCE [LARGE SCALE GENOMIC DNA]</scope>
    <source>
        <strain evidence="2 3">G1</strain>
    </source>
</reference>
<feature type="compositionally biased region" description="Polar residues" evidence="1">
    <location>
        <begin position="588"/>
        <end position="626"/>
    </location>
</feature>
<feature type="compositionally biased region" description="Low complexity" evidence="1">
    <location>
        <begin position="813"/>
        <end position="823"/>
    </location>
</feature>
<feature type="region of interest" description="Disordered" evidence="1">
    <location>
        <begin position="805"/>
        <end position="830"/>
    </location>
</feature>
<feature type="compositionally biased region" description="Basic residues" evidence="1">
    <location>
        <begin position="288"/>
        <end position="299"/>
    </location>
</feature>
<feature type="compositionally biased region" description="Basic and acidic residues" evidence="1">
    <location>
        <begin position="235"/>
        <end position="269"/>
    </location>
</feature>
<feature type="region of interest" description="Disordered" evidence="1">
    <location>
        <begin position="235"/>
        <end position="354"/>
    </location>
</feature>
<dbReference type="PANTHER" id="PTHR47807:SF1">
    <property type="entry name" value="PROTEIN TBF1"/>
    <property type="match status" value="1"/>
</dbReference>
<evidence type="ECO:0000256" key="1">
    <source>
        <dbReference type="SAM" id="MobiDB-lite"/>
    </source>
</evidence>
<evidence type="ECO:0000313" key="2">
    <source>
        <dbReference type="EMBL" id="ORY67854.1"/>
    </source>
</evidence>
<name>A0A1Y2E967_9FUNG</name>
<feature type="compositionally biased region" description="Basic residues" evidence="1">
    <location>
        <begin position="576"/>
        <end position="585"/>
    </location>
</feature>
<dbReference type="OrthoDB" id="3366990at2759"/>
<feature type="compositionally biased region" description="Basic and acidic residues" evidence="1">
    <location>
        <begin position="335"/>
        <end position="345"/>
    </location>
</feature>
<dbReference type="EMBL" id="MCOG01000048">
    <property type="protein sequence ID" value="ORY67854.1"/>
    <property type="molecule type" value="Genomic_DNA"/>
</dbReference>
<protein>
    <submittedName>
        <fullName evidence="2">Uncharacterized protein</fullName>
    </submittedName>
</protein>
<evidence type="ECO:0000313" key="3">
    <source>
        <dbReference type="Proteomes" id="UP000193920"/>
    </source>
</evidence>
<comment type="caution">
    <text evidence="2">The sequence shown here is derived from an EMBL/GenBank/DDBJ whole genome shotgun (WGS) entry which is preliminary data.</text>
</comment>